<sequence>SVINQNDLNDLPTWTIALYVVEKSKADEISYEVYDYVYIKEKDIIPQTGIVTIISAIFMQVSTPETRQRNSITARLAGFDNVHDENEDGC</sequence>
<dbReference type="AlphaFoldDB" id="A0AAN4Z8J0"/>
<dbReference type="EMBL" id="BTRK01000001">
    <property type="protein sequence ID" value="GMR33257.1"/>
    <property type="molecule type" value="Genomic_DNA"/>
</dbReference>
<name>A0AAN4Z8J0_9BILA</name>
<accession>A0AAN4Z8J0</accession>
<reference evidence="3" key="1">
    <citation type="submission" date="2022-10" db="EMBL/GenBank/DDBJ databases">
        <title>Genome assembly of Pristionchus species.</title>
        <authorList>
            <person name="Yoshida K."/>
            <person name="Sommer R.J."/>
        </authorList>
    </citation>
    <scope>NUCLEOTIDE SEQUENCE [LARGE SCALE GENOMIC DNA]</scope>
    <source>
        <strain evidence="3">RS5460</strain>
    </source>
</reference>
<dbReference type="Proteomes" id="UP001328107">
    <property type="component" value="Unassembled WGS sequence"/>
</dbReference>
<feature type="non-terminal residue" evidence="2">
    <location>
        <position position="1"/>
    </location>
</feature>
<reference evidence="2" key="2">
    <citation type="submission" date="2023-06" db="EMBL/GenBank/DDBJ databases">
        <title>Genome assembly of Pristionchus species.</title>
        <authorList>
            <person name="Yoshida K."/>
            <person name="Sommer R.J."/>
        </authorList>
    </citation>
    <scope>NUCLEOTIDE SEQUENCE</scope>
    <source>
        <strain evidence="2 3">RS5460</strain>
    </source>
</reference>
<evidence type="ECO:0000313" key="3">
    <source>
        <dbReference type="Proteomes" id="UP001328107"/>
    </source>
</evidence>
<protein>
    <submittedName>
        <fullName evidence="2">Uncharacterized protein</fullName>
    </submittedName>
</protein>
<feature type="non-terminal residue" evidence="2">
    <location>
        <position position="90"/>
    </location>
</feature>
<keyword evidence="3" id="KW-1185">Reference proteome</keyword>
<organism evidence="2 3">
    <name type="scientific">Pristionchus mayeri</name>
    <dbReference type="NCBI Taxonomy" id="1317129"/>
    <lineage>
        <taxon>Eukaryota</taxon>
        <taxon>Metazoa</taxon>
        <taxon>Ecdysozoa</taxon>
        <taxon>Nematoda</taxon>
        <taxon>Chromadorea</taxon>
        <taxon>Rhabditida</taxon>
        <taxon>Rhabditina</taxon>
        <taxon>Diplogasteromorpha</taxon>
        <taxon>Diplogasteroidea</taxon>
        <taxon>Neodiplogasteridae</taxon>
        <taxon>Pristionchus</taxon>
    </lineage>
</organism>
<evidence type="ECO:0000313" key="2">
    <source>
        <dbReference type="EMBL" id="GMR33267.1"/>
    </source>
</evidence>
<dbReference type="EMBL" id="BTRK01000001">
    <property type="protein sequence ID" value="GMR33267.1"/>
    <property type="molecule type" value="Genomic_DNA"/>
</dbReference>
<evidence type="ECO:0000313" key="1">
    <source>
        <dbReference type="EMBL" id="GMR33257.1"/>
    </source>
</evidence>
<gene>
    <name evidence="1" type="ORF">PMAYCL1PPCAC_03452</name>
    <name evidence="2" type="ORF">PMAYCL1PPCAC_03462</name>
</gene>
<comment type="caution">
    <text evidence="2">The sequence shown here is derived from an EMBL/GenBank/DDBJ whole genome shotgun (WGS) entry which is preliminary data.</text>
</comment>
<proteinExistence type="predicted"/>